<dbReference type="EMBL" id="CP016094">
    <property type="protein sequence ID" value="AOS43291.1"/>
    <property type="molecule type" value="Genomic_DNA"/>
</dbReference>
<proteinExistence type="predicted"/>
<keyword evidence="4" id="KW-1185">Reference proteome</keyword>
<protein>
    <submittedName>
        <fullName evidence="3">PEP-CTERM motif protein</fullName>
    </submittedName>
</protein>
<evidence type="ECO:0000259" key="2">
    <source>
        <dbReference type="Pfam" id="PF07589"/>
    </source>
</evidence>
<evidence type="ECO:0000313" key="3">
    <source>
        <dbReference type="EMBL" id="AOS43291.1"/>
    </source>
</evidence>
<gene>
    <name evidence="3" type="ORF">Verru16b_00334</name>
</gene>
<dbReference type="InterPro" id="IPR013424">
    <property type="entry name" value="Ice-binding_C"/>
</dbReference>
<keyword evidence="1" id="KW-0812">Transmembrane</keyword>
<dbReference type="AlphaFoldDB" id="A0A1I7PI36"/>
<dbReference type="NCBIfam" id="TIGR02595">
    <property type="entry name" value="PEP_CTERM"/>
    <property type="match status" value="1"/>
</dbReference>
<feature type="transmembrane region" description="Helical" evidence="1">
    <location>
        <begin position="103"/>
        <end position="120"/>
    </location>
</feature>
<dbReference type="KEGG" id="obg:Verru16b_00334"/>
<evidence type="ECO:0000256" key="1">
    <source>
        <dbReference type="SAM" id="Phobius"/>
    </source>
</evidence>
<accession>A0A1I7PI36</accession>
<dbReference type="Proteomes" id="UP000095228">
    <property type="component" value="Chromosome"/>
</dbReference>
<feature type="domain" description="Ice-binding protein C-terminal" evidence="2">
    <location>
        <begin position="99"/>
        <end position="123"/>
    </location>
</feature>
<organism evidence="3 4">
    <name type="scientific">Lacunisphaera limnophila</name>
    <dbReference type="NCBI Taxonomy" id="1838286"/>
    <lineage>
        <taxon>Bacteria</taxon>
        <taxon>Pseudomonadati</taxon>
        <taxon>Verrucomicrobiota</taxon>
        <taxon>Opitutia</taxon>
        <taxon>Opitutales</taxon>
        <taxon>Opitutaceae</taxon>
        <taxon>Lacunisphaera</taxon>
    </lineage>
</organism>
<name>A0A1I7PI36_9BACT</name>
<reference evidence="3 4" key="1">
    <citation type="submission" date="2016-06" db="EMBL/GenBank/DDBJ databases">
        <title>Three novel species with peptidoglycan cell walls form the new genus Lacunisphaera gen. nov. in the family Opitutaceae of the verrucomicrobial subdivision 4.</title>
        <authorList>
            <person name="Rast P."/>
            <person name="Gloeckner I."/>
            <person name="Jogler M."/>
            <person name="Boedeker C."/>
            <person name="Jeske O."/>
            <person name="Wiegand S."/>
            <person name="Reinhardt R."/>
            <person name="Schumann P."/>
            <person name="Rohde M."/>
            <person name="Spring S."/>
            <person name="Gloeckner F.O."/>
            <person name="Jogler C."/>
        </authorList>
    </citation>
    <scope>NUCLEOTIDE SEQUENCE [LARGE SCALE GENOMIC DNA]</scope>
    <source>
        <strain evidence="3 4">IG16b</strain>
    </source>
</reference>
<sequence length="125" mass="12568">MLVTGGAITVTATSGNPFSLRVISLSAGGDPGNASGFSASTAYSWLLATGNPGGGISGFDAADFLIDTTAFSSPRDSGVFSLSQGLSGGNPALFLNFTPVPEPSTYALLGVGLGLVLLTVRRRRL</sequence>
<keyword evidence="1" id="KW-0472">Membrane</keyword>
<dbReference type="STRING" id="1838286.Verru16b_00334"/>
<dbReference type="Pfam" id="PF07589">
    <property type="entry name" value="PEP-CTERM"/>
    <property type="match status" value="1"/>
</dbReference>
<keyword evidence="1" id="KW-1133">Transmembrane helix</keyword>
<evidence type="ECO:0000313" key="4">
    <source>
        <dbReference type="Proteomes" id="UP000095228"/>
    </source>
</evidence>